<evidence type="ECO:0000256" key="2">
    <source>
        <dbReference type="ARBA" id="ARBA00005987"/>
    </source>
</evidence>
<evidence type="ECO:0000256" key="5">
    <source>
        <dbReference type="ARBA" id="ARBA00023187"/>
    </source>
</evidence>
<evidence type="ECO:0000256" key="4">
    <source>
        <dbReference type="ARBA" id="ARBA00022884"/>
    </source>
</evidence>
<dbReference type="Pfam" id="PF00076">
    <property type="entry name" value="RRM_1"/>
    <property type="match status" value="3"/>
</dbReference>
<dbReference type="SMART" id="SM00361">
    <property type="entry name" value="RRM_1"/>
    <property type="match status" value="3"/>
</dbReference>
<feature type="domain" description="RRM" evidence="9">
    <location>
        <begin position="232"/>
        <end position="310"/>
    </location>
</feature>
<dbReference type="FunFam" id="3.30.70.330:FF:000136">
    <property type="entry name" value="poly(U)-binding-splicing factor PUF60 isoform X1"/>
    <property type="match status" value="1"/>
</dbReference>
<dbReference type="InterPro" id="IPR051974">
    <property type="entry name" value="PUF60_regulator"/>
</dbReference>
<dbReference type="NCBIfam" id="TIGR01645">
    <property type="entry name" value="half-pint"/>
    <property type="match status" value="1"/>
</dbReference>
<dbReference type="InterPro" id="IPR012677">
    <property type="entry name" value="Nucleotide-bd_a/b_plait_sf"/>
</dbReference>
<dbReference type="FunFam" id="3.30.70.330:FF:000382">
    <property type="entry name" value="G-patch domain-containing protein"/>
    <property type="match status" value="1"/>
</dbReference>
<accession>A0A0V1DA22</accession>
<feature type="compositionally biased region" description="Low complexity" evidence="8">
    <location>
        <begin position="464"/>
        <end position="479"/>
    </location>
</feature>
<dbReference type="InterPro" id="IPR006532">
    <property type="entry name" value="PUF60-like"/>
</dbReference>
<dbReference type="GO" id="GO:0071011">
    <property type="term" value="C:precatalytic spliceosome"/>
    <property type="evidence" value="ECO:0007669"/>
    <property type="project" value="TreeGrafter"/>
</dbReference>
<gene>
    <name evidence="10" type="primary">PUF60</name>
    <name evidence="10" type="ORF">T03_15582</name>
</gene>
<dbReference type="PANTHER" id="PTHR47330:SF1">
    <property type="entry name" value="POLY(U)-BINDING-SPLICING FACTOR PUF60"/>
    <property type="match status" value="1"/>
</dbReference>
<dbReference type="InterPro" id="IPR000504">
    <property type="entry name" value="RRM_dom"/>
</dbReference>
<feature type="domain" description="RRM" evidence="9">
    <location>
        <begin position="135"/>
        <end position="213"/>
    </location>
</feature>
<organism evidence="10 11">
    <name type="scientific">Trichinella britovi</name>
    <name type="common">Parasitic roundworm</name>
    <dbReference type="NCBI Taxonomy" id="45882"/>
    <lineage>
        <taxon>Eukaryota</taxon>
        <taxon>Metazoa</taxon>
        <taxon>Ecdysozoa</taxon>
        <taxon>Nematoda</taxon>
        <taxon>Enoplea</taxon>
        <taxon>Dorylaimia</taxon>
        <taxon>Trichinellida</taxon>
        <taxon>Trichinellidae</taxon>
        <taxon>Trichinella</taxon>
    </lineage>
</organism>
<keyword evidence="6" id="KW-0539">Nucleus</keyword>
<dbReference type="InterPro" id="IPR034211">
    <property type="entry name" value="PUF60_RRM2"/>
</dbReference>
<dbReference type="PROSITE" id="PS50102">
    <property type="entry name" value="RRM"/>
    <property type="match status" value="3"/>
</dbReference>
<feature type="non-terminal residue" evidence="10">
    <location>
        <position position="1"/>
    </location>
</feature>
<dbReference type="CDD" id="cd12370">
    <property type="entry name" value="RRM1_PUF60"/>
    <property type="match status" value="1"/>
</dbReference>
<keyword evidence="4 7" id="KW-0694">RNA-binding</keyword>
<dbReference type="GO" id="GO:0071013">
    <property type="term" value="C:catalytic step 2 spliceosome"/>
    <property type="evidence" value="ECO:0007669"/>
    <property type="project" value="TreeGrafter"/>
</dbReference>
<evidence type="ECO:0000313" key="11">
    <source>
        <dbReference type="Proteomes" id="UP000054653"/>
    </source>
</evidence>
<dbReference type="OrthoDB" id="20943at2759"/>
<evidence type="ECO:0000256" key="7">
    <source>
        <dbReference type="PROSITE-ProRule" id="PRU00176"/>
    </source>
</evidence>
<feature type="compositionally biased region" description="Low complexity" evidence="8">
    <location>
        <begin position="431"/>
        <end position="442"/>
    </location>
</feature>
<dbReference type="EMBL" id="JYDI01000021">
    <property type="protein sequence ID" value="KRY58473.1"/>
    <property type="molecule type" value="Genomic_DNA"/>
</dbReference>
<dbReference type="GO" id="GO:0003723">
    <property type="term" value="F:RNA binding"/>
    <property type="evidence" value="ECO:0007669"/>
    <property type="project" value="UniProtKB-UniRule"/>
</dbReference>
<keyword evidence="3" id="KW-0507">mRNA processing</keyword>
<evidence type="ECO:0000256" key="8">
    <source>
        <dbReference type="SAM" id="MobiDB-lite"/>
    </source>
</evidence>
<dbReference type="SMART" id="SM00360">
    <property type="entry name" value="RRM"/>
    <property type="match status" value="3"/>
</dbReference>
<evidence type="ECO:0000259" key="9">
    <source>
        <dbReference type="PROSITE" id="PS50102"/>
    </source>
</evidence>
<keyword evidence="5" id="KW-0508">mRNA splicing</keyword>
<dbReference type="GO" id="GO:0000380">
    <property type="term" value="P:alternative mRNA splicing, via spliceosome"/>
    <property type="evidence" value="ECO:0007669"/>
    <property type="project" value="TreeGrafter"/>
</dbReference>
<sequence>LLISNRYGFEKMETGPPEDSPKCLSSSGNTDAEEAPCPVNTDNEEERAHEFGDDDMPPYCEQEGSVVVGPGARKEALLLGLGLPKLSSKQYEELARAKKYAMDQSVKTVLMKQTVQHQQQQQKLAMYAQALSLMARVYIGSISFELREETVKGAFQVFGPIKSINMSWDPITGHHKGFAFLEYEVPEAATLAQDQMNGVLIGGRNIKVGRPSNMPQAQPIIESIIEEAKLHHRIYVSSIHPDLTESDVKSVFEAFGNIINVDLPKGQLHGKHKGYAYIDFDSAKAALDAVSSMNMFDLGGQLLRVGRAITPPMAQQFIVPASTAALPTAAAVAAAAVTAKIQAMEVVTPAVLGVASSAGIVGSGFSNAPVLSTLPPPGFTIPQLTPPSTVVAPKLHAVSVKSNETAESVNAMKISGSLSTASEISQKRMASSTSTSPDTSTTMPKAPLPVESMPTNVSVESVASGSGLNLPSSSSSGESTQRLLQNSMLNDRQKAIDLEAAQTLASQEDLKIKGNEARNILMHKLMRRFESCVLVLRNVISPEEVDEYLQEEITEECGKFGEVEQVVIYQEKPNEDAPAIVKIFVKYSNPEEAEKAQSTFHNRFFSGRQITAELYDQTMFDLQDLSLRHGIFSFAKKYYSVNSLNCSCNAPPWPAGSTASTPLRLP</sequence>
<dbReference type="Gene3D" id="3.30.70.330">
    <property type="match status" value="3"/>
</dbReference>
<evidence type="ECO:0000256" key="1">
    <source>
        <dbReference type="ARBA" id="ARBA00004123"/>
    </source>
</evidence>
<evidence type="ECO:0000313" key="10">
    <source>
        <dbReference type="EMBL" id="KRY58473.1"/>
    </source>
</evidence>
<protein>
    <submittedName>
        <fullName evidence="10">Poly(U)-binding-splicing factor PUF60</fullName>
    </submittedName>
</protein>
<dbReference type="PANTHER" id="PTHR47330">
    <property type="entry name" value="POLY(U)-BINDING-SPLICING FACTOR PUF60-B-RELATED"/>
    <property type="match status" value="1"/>
</dbReference>
<dbReference type="InterPro" id="IPR034209">
    <property type="entry name" value="PUF60_RRM1"/>
</dbReference>
<feature type="region of interest" description="Disordered" evidence="8">
    <location>
        <begin position="420"/>
        <end position="481"/>
    </location>
</feature>
<evidence type="ECO:0000256" key="3">
    <source>
        <dbReference type="ARBA" id="ARBA00022664"/>
    </source>
</evidence>
<name>A0A0V1DA22_TRIBR</name>
<feature type="domain" description="RRM" evidence="9">
    <location>
        <begin position="532"/>
        <end position="617"/>
    </location>
</feature>
<comment type="subcellular location">
    <subcellularLocation>
        <location evidence="1">Nucleus</location>
    </subcellularLocation>
</comment>
<feature type="compositionally biased region" description="Polar residues" evidence="8">
    <location>
        <begin position="420"/>
        <end position="430"/>
    </location>
</feature>
<proteinExistence type="inferred from homology"/>
<dbReference type="Proteomes" id="UP000054653">
    <property type="component" value="Unassembled WGS sequence"/>
</dbReference>
<feature type="compositionally biased region" description="Polar residues" evidence="8">
    <location>
        <begin position="453"/>
        <end position="463"/>
    </location>
</feature>
<dbReference type="GO" id="GO:0000381">
    <property type="term" value="P:regulation of alternative mRNA splicing, via spliceosome"/>
    <property type="evidence" value="ECO:0007669"/>
    <property type="project" value="InterPro"/>
</dbReference>
<comment type="similarity">
    <text evidence="2">Belongs to the RRM half pint family.</text>
</comment>
<keyword evidence="11" id="KW-1185">Reference proteome</keyword>
<feature type="region of interest" description="Disordered" evidence="8">
    <location>
        <begin position="1"/>
        <end position="57"/>
    </location>
</feature>
<dbReference type="OMA" id="VHTHKGY"/>
<evidence type="ECO:0000256" key="6">
    <source>
        <dbReference type="ARBA" id="ARBA00023242"/>
    </source>
</evidence>
<comment type="caution">
    <text evidence="10">The sequence shown here is derived from an EMBL/GenBank/DDBJ whole genome shotgun (WGS) entry which is preliminary data.</text>
</comment>
<dbReference type="InterPro" id="IPR003954">
    <property type="entry name" value="RRM_euk-type"/>
</dbReference>
<dbReference type="InterPro" id="IPR035979">
    <property type="entry name" value="RBD_domain_sf"/>
</dbReference>
<dbReference type="SUPFAM" id="SSF54928">
    <property type="entry name" value="RNA-binding domain, RBD"/>
    <property type="match status" value="2"/>
</dbReference>
<dbReference type="CDD" id="cd12371">
    <property type="entry name" value="RRM2_PUF60"/>
    <property type="match status" value="1"/>
</dbReference>
<dbReference type="GO" id="GO:0006376">
    <property type="term" value="P:mRNA splice site recognition"/>
    <property type="evidence" value="ECO:0007669"/>
    <property type="project" value="TreeGrafter"/>
</dbReference>
<dbReference type="AlphaFoldDB" id="A0A0V1DA22"/>
<reference evidence="10 11" key="1">
    <citation type="submission" date="2015-01" db="EMBL/GenBank/DDBJ databases">
        <title>Evolution of Trichinella species and genotypes.</title>
        <authorList>
            <person name="Korhonen P.K."/>
            <person name="Edoardo P."/>
            <person name="Giuseppe L.R."/>
            <person name="Gasser R.B."/>
        </authorList>
    </citation>
    <scope>NUCLEOTIDE SEQUENCE [LARGE SCALE GENOMIC DNA]</scope>
    <source>
        <strain evidence="10">ISS120</strain>
    </source>
</reference>